<evidence type="ECO:0000313" key="1">
    <source>
        <dbReference type="EMBL" id="PWR24359.1"/>
    </source>
</evidence>
<organism evidence="1 2">
    <name type="scientific">Zavarzinia aquatilis</name>
    <dbReference type="NCBI Taxonomy" id="2211142"/>
    <lineage>
        <taxon>Bacteria</taxon>
        <taxon>Pseudomonadati</taxon>
        <taxon>Pseudomonadota</taxon>
        <taxon>Alphaproteobacteria</taxon>
        <taxon>Rhodospirillales</taxon>
        <taxon>Zavarziniaceae</taxon>
        <taxon>Zavarzinia</taxon>
    </lineage>
</organism>
<dbReference type="OrthoDB" id="7667044at2"/>
<protein>
    <submittedName>
        <fullName evidence="1">Uncharacterized protein</fullName>
    </submittedName>
</protein>
<dbReference type="Proteomes" id="UP000245461">
    <property type="component" value="Unassembled WGS sequence"/>
</dbReference>
<dbReference type="RefSeq" id="WP_109905114.1">
    <property type="nucleotide sequence ID" value="NZ_QGLE01000004.1"/>
</dbReference>
<comment type="caution">
    <text evidence="1">The sequence shown here is derived from an EMBL/GenBank/DDBJ whole genome shotgun (WGS) entry which is preliminary data.</text>
</comment>
<keyword evidence="2" id="KW-1185">Reference proteome</keyword>
<evidence type="ECO:0000313" key="2">
    <source>
        <dbReference type="Proteomes" id="UP000245461"/>
    </source>
</evidence>
<sequence>MTEASVKQCASCGLAVGALIEMAHLPDRRTAPDRVLPLCLLCHRALDLHLTSFAEIEVVEANWKAGGPAPHRLDDLIALWTSREPNWAALKKDGAARAGRTIRRRFAAKRAAATKARLRAAAEPVPE</sequence>
<proteinExistence type="predicted"/>
<dbReference type="AlphaFoldDB" id="A0A317EBN9"/>
<gene>
    <name evidence="1" type="ORF">DKG74_09635</name>
</gene>
<name>A0A317EBN9_9PROT</name>
<reference evidence="1 2" key="1">
    <citation type="submission" date="2018-05" db="EMBL/GenBank/DDBJ databases">
        <title>Zavarzinia sp. HR-AS.</title>
        <authorList>
            <person name="Lee Y."/>
            <person name="Jeon C.O."/>
        </authorList>
    </citation>
    <scope>NUCLEOTIDE SEQUENCE [LARGE SCALE GENOMIC DNA]</scope>
    <source>
        <strain evidence="1 2">HR-AS</strain>
    </source>
</reference>
<accession>A0A317EBN9</accession>
<dbReference type="EMBL" id="QGLE01000004">
    <property type="protein sequence ID" value="PWR24359.1"/>
    <property type="molecule type" value="Genomic_DNA"/>
</dbReference>